<accession>G3B9U8</accession>
<dbReference type="HOGENOM" id="CLU_082177_1_0_1"/>
<gene>
    <name evidence="6" type="ORF">CANTEDRAFT_115429</name>
</gene>
<evidence type="ECO:0000256" key="2">
    <source>
        <dbReference type="ARBA" id="ARBA00022980"/>
    </source>
</evidence>
<proteinExistence type="inferred from homology"/>
<keyword evidence="7" id="KW-1185">Reference proteome</keyword>
<protein>
    <recommendedName>
        <fullName evidence="4">Small ribosomal subunit protein bS18m</fullName>
    </recommendedName>
</protein>
<dbReference type="OrthoDB" id="21463at2759"/>
<keyword evidence="2 5" id="KW-0689">Ribosomal protein</keyword>
<dbReference type="STRING" id="590646.G3B9U8"/>
<evidence type="ECO:0000313" key="6">
    <source>
        <dbReference type="EMBL" id="EGV62731.1"/>
    </source>
</evidence>
<dbReference type="Proteomes" id="UP000000707">
    <property type="component" value="Unassembled WGS sequence"/>
</dbReference>
<organism evidence="7">
    <name type="scientific">Candida tenuis (strain ATCC 10573 / BCRC 21748 / CBS 615 / JCM 9827 / NBRC 10315 / NRRL Y-1498 / VKM Y-70)</name>
    <name type="common">Yeast</name>
    <name type="synonym">Yamadazyma tenuis</name>
    <dbReference type="NCBI Taxonomy" id="590646"/>
    <lineage>
        <taxon>Eukaryota</taxon>
        <taxon>Fungi</taxon>
        <taxon>Dikarya</taxon>
        <taxon>Ascomycota</taxon>
        <taxon>Saccharomycotina</taxon>
        <taxon>Pichiomycetes</taxon>
        <taxon>Debaryomycetaceae</taxon>
        <taxon>Yamadazyma</taxon>
    </lineage>
</organism>
<dbReference type="SUPFAM" id="SSF46911">
    <property type="entry name" value="Ribosomal protein S18"/>
    <property type="match status" value="1"/>
</dbReference>
<dbReference type="InterPro" id="IPR036870">
    <property type="entry name" value="Ribosomal_bS18_sf"/>
</dbReference>
<dbReference type="GO" id="GO:0070181">
    <property type="term" value="F:small ribosomal subunit rRNA binding"/>
    <property type="evidence" value="ECO:0007669"/>
    <property type="project" value="TreeGrafter"/>
</dbReference>
<dbReference type="KEGG" id="cten:18247866"/>
<dbReference type="PANTHER" id="PTHR13479">
    <property type="entry name" value="30S RIBOSOMAL PROTEIN S18"/>
    <property type="match status" value="1"/>
</dbReference>
<reference evidence="6 7" key="1">
    <citation type="journal article" date="2011" name="Proc. Natl. Acad. Sci. U.S.A.">
        <title>Comparative genomics of xylose-fermenting fungi for enhanced biofuel production.</title>
        <authorList>
            <person name="Wohlbach D.J."/>
            <person name="Kuo A."/>
            <person name="Sato T.K."/>
            <person name="Potts K.M."/>
            <person name="Salamov A.A."/>
            <person name="LaButti K.M."/>
            <person name="Sun H."/>
            <person name="Clum A."/>
            <person name="Pangilinan J.L."/>
            <person name="Lindquist E.A."/>
            <person name="Lucas S."/>
            <person name="Lapidus A."/>
            <person name="Jin M."/>
            <person name="Gunawan C."/>
            <person name="Balan V."/>
            <person name="Dale B.E."/>
            <person name="Jeffries T.W."/>
            <person name="Zinkel R."/>
            <person name="Barry K.W."/>
            <person name="Grigoriev I.V."/>
            <person name="Gasch A.P."/>
        </authorList>
    </citation>
    <scope>NUCLEOTIDE SEQUENCE [LARGE SCALE GENOMIC DNA]</scope>
    <source>
        <strain evidence="6">ATCC 10573</strain>
        <strain evidence="7">ATCC 10573 / BCRC 21748 / CBS 615 / JCM 9827 / NBRC 10315 / NRRL Y-1498 / VKM Y-70</strain>
    </source>
</reference>
<evidence type="ECO:0000256" key="1">
    <source>
        <dbReference type="ARBA" id="ARBA00005589"/>
    </source>
</evidence>
<name>G3B9U8_CANTC</name>
<evidence type="ECO:0000313" key="5">
    <source>
        <dbReference type="EMBL" id="EGV62730.1"/>
    </source>
</evidence>
<dbReference type="PRINTS" id="PR00974">
    <property type="entry name" value="RIBOSOMALS18"/>
</dbReference>
<dbReference type="PANTHER" id="PTHR13479:SF40">
    <property type="entry name" value="SMALL RIBOSOMAL SUBUNIT PROTEIN BS18M"/>
    <property type="match status" value="1"/>
</dbReference>
<dbReference type="EMBL" id="GL996527">
    <property type="protein sequence ID" value="EGV62730.1"/>
    <property type="molecule type" value="Genomic_DNA"/>
</dbReference>
<dbReference type="Pfam" id="PF01084">
    <property type="entry name" value="Ribosomal_S18"/>
    <property type="match status" value="1"/>
</dbReference>
<dbReference type="GO" id="GO:0003735">
    <property type="term" value="F:structural constituent of ribosome"/>
    <property type="evidence" value="ECO:0007669"/>
    <property type="project" value="InterPro"/>
</dbReference>
<dbReference type="Gene3D" id="4.10.640.10">
    <property type="entry name" value="Ribosomal protein S18"/>
    <property type="match status" value="1"/>
</dbReference>
<dbReference type="eggNOG" id="KOG3162">
    <property type="taxonomic scope" value="Eukaryota"/>
</dbReference>
<dbReference type="EMBL" id="GL996527">
    <property type="protein sequence ID" value="EGV62731.1"/>
    <property type="molecule type" value="Genomic_DNA"/>
</dbReference>
<dbReference type="GeneID" id="18247866"/>
<sequence length="203" mass="22784">MFNLTASSRKIVTRASVSISTPHLASSRWFGISHVASQNKPLPSTPEMKDEKWNLNVEGSSAEGSTKIASTVLNMTNLLNDQRDPPLDIDDYFIKKFKPFDNYDPFDLSMKQIEIDQRARKYPKNKKSRDPFARSGINPLDLYTMPLILSRFLTSTGQILPATITGCNPRNQKKLGIAIKRARACGLLSSVHKDVSYLPSRNL</sequence>
<keyword evidence="3" id="KW-0687">Ribonucleoprotein</keyword>
<dbReference type="InterPro" id="IPR001648">
    <property type="entry name" value="Ribosomal_bS18"/>
</dbReference>
<dbReference type="AlphaFoldDB" id="G3B9U8"/>
<dbReference type="GO" id="GO:0005763">
    <property type="term" value="C:mitochondrial small ribosomal subunit"/>
    <property type="evidence" value="ECO:0007669"/>
    <property type="project" value="TreeGrafter"/>
</dbReference>
<evidence type="ECO:0000313" key="7">
    <source>
        <dbReference type="Proteomes" id="UP000000707"/>
    </source>
</evidence>
<evidence type="ECO:0000256" key="4">
    <source>
        <dbReference type="ARBA" id="ARBA00035264"/>
    </source>
</evidence>
<comment type="similarity">
    <text evidence="1">Belongs to the bacterial ribosomal protein bS18 family.</text>
</comment>
<dbReference type="GO" id="GO:0032543">
    <property type="term" value="P:mitochondrial translation"/>
    <property type="evidence" value="ECO:0007669"/>
    <property type="project" value="TreeGrafter"/>
</dbReference>
<evidence type="ECO:0000256" key="3">
    <source>
        <dbReference type="ARBA" id="ARBA00023274"/>
    </source>
</evidence>